<reference evidence="1 2" key="1">
    <citation type="submission" date="2019-02" db="EMBL/GenBank/DDBJ databases">
        <title>Deep-cultivation of Planctomycetes and their phenomic and genomic characterization uncovers novel biology.</title>
        <authorList>
            <person name="Wiegand S."/>
            <person name="Jogler M."/>
            <person name="Boedeker C."/>
            <person name="Pinto D."/>
            <person name="Vollmers J."/>
            <person name="Rivas-Marin E."/>
            <person name="Kohn T."/>
            <person name="Peeters S.H."/>
            <person name="Heuer A."/>
            <person name="Rast P."/>
            <person name="Oberbeckmann S."/>
            <person name="Bunk B."/>
            <person name="Jeske O."/>
            <person name="Meyerdierks A."/>
            <person name="Storesund J.E."/>
            <person name="Kallscheuer N."/>
            <person name="Luecker S."/>
            <person name="Lage O.M."/>
            <person name="Pohl T."/>
            <person name="Merkel B.J."/>
            <person name="Hornburger P."/>
            <person name="Mueller R.-W."/>
            <person name="Bruemmer F."/>
            <person name="Labrenz M."/>
            <person name="Spormann A.M."/>
            <person name="Op den Camp H."/>
            <person name="Overmann J."/>
            <person name="Amann R."/>
            <person name="Jetten M.S.M."/>
            <person name="Mascher T."/>
            <person name="Medema M.H."/>
            <person name="Devos D.P."/>
            <person name="Kaster A.-K."/>
            <person name="Ovreas L."/>
            <person name="Rohde M."/>
            <person name="Galperin M.Y."/>
            <person name="Jogler C."/>
        </authorList>
    </citation>
    <scope>NUCLEOTIDE SEQUENCE [LARGE SCALE GENOMIC DNA]</scope>
    <source>
        <strain evidence="1 2">V6</strain>
    </source>
</reference>
<protein>
    <submittedName>
        <fullName evidence="1">Capsule polysaccharide biosynthesis protein</fullName>
    </submittedName>
</protein>
<name>A0A517WGQ8_9PLAN</name>
<dbReference type="InterPro" id="IPR007833">
    <property type="entry name" value="Capsule_polysaccharide_synth"/>
</dbReference>
<dbReference type="GO" id="GO:0015774">
    <property type="term" value="P:polysaccharide transport"/>
    <property type="evidence" value="ECO:0007669"/>
    <property type="project" value="InterPro"/>
</dbReference>
<accession>A0A517WGQ8</accession>
<evidence type="ECO:0000313" key="2">
    <source>
        <dbReference type="Proteomes" id="UP000320722"/>
    </source>
</evidence>
<dbReference type="AlphaFoldDB" id="A0A517WGQ8"/>
<gene>
    <name evidence="1" type="ORF">V6x_41640</name>
</gene>
<sequence>MCLNRRINILVCPFGDLNLLTFLFELLDAKFPDKYSVTFISFMEYDKLIYSTINRDQIHISPGTREEWFDSNDLDEVCRFTLGLSRYHGILESNDYFQRVANHYGAQISKIIDSRNIDQVVLFNGRLNLFIACLDKVAERSGIPRLIFEQGLFRPLWITIDGQGVNARNSIKTSEDLHSPEPFEFQQRELYKDLLSLLPIDRDKIPDFKRKMPLFSLMRAYGSSKLRPRRDLFFRNAENEELLEAAVLSHKPKRCRQPLKTLDELRCNNDYQYILCPFQVETDTQIILHSPWISSMSQLVNVMYEVVSRLNVEGFKVKVLFKAHPMSNNAVRVSHPHAALIEDVPMPEVFRVLRPLVVTINSTAGIEAVEAGLPVITLGEAFYNLPNVILGYCDNVNSLQKLLLKFYQGEIECRPEIKLEFIQSLRSKYQVLAYQND</sequence>
<organism evidence="1 2">
    <name type="scientific">Gimesia chilikensis</name>
    <dbReference type="NCBI Taxonomy" id="2605989"/>
    <lineage>
        <taxon>Bacteria</taxon>
        <taxon>Pseudomonadati</taxon>
        <taxon>Planctomycetota</taxon>
        <taxon>Planctomycetia</taxon>
        <taxon>Planctomycetales</taxon>
        <taxon>Planctomycetaceae</taxon>
        <taxon>Gimesia</taxon>
    </lineage>
</organism>
<proteinExistence type="predicted"/>
<dbReference type="Proteomes" id="UP000320722">
    <property type="component" value="Chromosome"/>
</dbReference>
<dbReference type="GO" id="GO:0000271">
    <property type="term" value="P:polysaccharide biosynthetic process"/>
    <property type="evidence" value="ECO:0007669"/>
    <property type="project" value="InterPro"/>
</dbReference>
<dbReference type="Pfam" id="PF05159">
    <property type="entry name" value="Capsule_synth"/>
    <property type="match status" value="2"/>
</dbReference>
<dbReference type="EMBL" id="CP036347">
    <property type="protein sequence ID" value="QDU04436.1"/>
    <property type="molecule type" value="Genomic_DNA"/>
</dbReference>
<evidence type="ECO:0000313" key="1">
    <source>
        <dbReference type="EMBL" id="QDU04436.1"/>
    </source>
</evidence>